<dbReference type="EMBL" id="UZAL01033157">
    <property type="protein sequence ID" value="VDP62737.1"/>
    <property type="molecule type" value="Genomic_DNA"/>
</dbReference>
<reference evidence="2 3" key="1">
    <citation type="submission" date="2018-11" db="EMBL/GenBank/DDBJ databases">
        <authorList>
            <consortium name="Pathogen Informatics"/>
        </authorList>
    </citation>
    <scope>NUCLEOTIDE SEQUENCE [LARGE SCALE GENOMIC DNA]</scope>
    <source>
        <strain>Denwood</strain>
        <strain evidence="3">Zambia</strain>
    </source>
</reference>
<gene>
    <name evidence="2" type="ORF">SMTD_LOCUS13104</name>
</gene>
<evidence type="ECO:0000256" key="1">
    <source>
        <dbReference type="SAM" id="MobiDB-lite"/>
    </source>
</evidence>
<accession>A0A3P8EF56</accession>
<protein>
    <submittedName>
        <fullName evidence="2">Uncharacterized protein</fullName>
    </submittedName>
</protein>
<evidence type="ECO:0000313" key="2">
    <source>
        <dbReference type="EMBL" id="VDP62737.1"/>
    </source>
</evidence>
<dbReference type="Proteomes" id="UP000269396">
    <property type="component" value="Unassembled WGS sequence"/>
</dbReference>
<organism evidence="2 3">
    <name type="scientific">Schistosoma mattheei</name>
    <dbReference type="NCBI Taxonomy" id="31246"/>
    <lineage>
        <taxon>Eukaryota</taxon>
        <taxon>Metazoa</taxon>
        <taxon>Spiralia</taxon>
        <taxon>Lophotrochozoa</taxon>
        <taxon>Platyhelminthes</taxon>
        <taxon>Trematoda</taxon>
        <taxon>Digenea</taxon>
        <taxon>Strigeidida</taxon>
        <taxon>Schistosomatoidea</taxon>
        <taxon>Schistosomatidae</taxon>
        <taxon>Schistosoma</taxon>
    </lineage>
</organism>
<proteinExistence type="predicted"/>
<sequence>MFPFFHNGNENAVLRDWNDWMEHPHPVWLLDFKRVTFFRLPRLLPTAKAAVAEQNNVLIKLPKRGLGFESTWDPSREFGRLVIESWSLSIEIVSAFGSGGRGTAYSQSQESGRFRNMP</sequence>
<dbReference type="AlphaFoldDB" id="A0A3P8EF56"/>
<feature type="region of interest" description="Disordered" evidence="1">
    <location>
        <begin position="98"/>
        <end position="118"/>
    </location>
</feature>
<evidence type="ECO:0000313" key="3">
    <source>
        <dbReference type="Proteomes" id="UP000269396"/>
    </source>
</evidence>
<keyword evidence="3" id="KW-1185">Reference proteome</keyword>
<name>A0A3P8EF56_9TREM</name>